<keyword evidence="5" id="KW-0547">Nucleotide-binding</keyword>
<keyword evidence="7 10" id="KW-1133">Transmembrane helix</keyword>
<evidence type="ECO:0000256" key="3">
    <source>
        <dbReference type="ARBA" id="ARBA00022448"/>
    </source>
</evidence>
<dbReference type="Gene3D" id="3.40.50.300">
    <property type="entry name" value="P-loop containing nucleotide triphosphate hydrolases"/>
    <property type="match status" value="1"/>
</dbReference>
<sequence>MASPSSVPRWTPSPSPGRGVRPRANGDDIEMHGIGSPGGDEASFPFGYAPTTPPPLSPSPRHGGQLSREEVGGESRGGARKVGGNGKTEQEGVFLTWEDLWVSAPDRNGGRVSILSAITGYARPGEVLSIMGPSGCGKSTLLDALAGRLGSGVNKKGDIMINGQRQKLAFGSSAYVTQDDVLMTTLTVREAVYYSAQLQLPDSMSRSEKRERAEATIREMGLEGAMDTRIGGWASKGISGGQKRRVSICIELLTRPQLLFLDEPTSGLDSAASYHVMDRITRLARREGMTVVAAIHQPSSEVFELFHGLCLLAYGKTVFFGAASMANEFFASNGLPCPPLRNPSDHYLRTINKDFDKDIEEDYQSNPRSTEEAIQILVKSYRSSVSSQQVTAQIAEIRGMGGALVKKRNPASFITQSLVLTRRSFVNMYRDLGYYWLRFAIYIALCLCVGTIFHDVGHSYGSIQARGSMLMFIASFLTFMAIGGFPSFVEDMKIFGRERLNGHYGVTAFTIANTLSATPYLALISVIPGAIAYYLVGLHKSVDHFIYFSLVLFMCMMLVEGLMMIVASIVPDFLMGIITGAGIQGVMMLNGGFFRLPNDLPNPVWRYPMYYIAFHKYANQGFYKNEFLGLTFPNNVAGGPPTITGDEILRETWQVEMNYSKWIDLVILFGMAVLYRLMFLGIVKTVERVKPMVKSLMVKAPEKSKHVMEHSSYETMA</sequence>
<keyword evidence="4 10" id="KW-0812">Transmembrane</keyword>
<evidence type="ECO:0000256" key="1">
    <source>
        <dbReference type="ARBA" id="ARBA00004141"/>
    </source>
</evidence>
<dbReference type="AlphaFoldDB" id="A0AAV8RMK5"/>
<evidence type="ECO:0000256" key="5">
    <source>
        <dbReference type="ARBA" id="ARBA00022741"/>
    </source>
</evidence>
<evidence type="ECO:0000256" key="7">
    <source>
        <dbReference type="ARBA" id="ARBA00022989"/>
    </source>
</evidence>
<dbReference type="InterPro" id="IPR013525">
    <property type="entry name" value="ABC2_TM"/>
</dbReference>
<dbReference type="CDD" id="cd03213">
    <property type="entry name" value="ABCG_EPDR"/>
    <property type="match status" value="1"/>
</dbReference>
<name>A0AAV8RMK5_ENSVE</name>
<dbReference type="GO" id="GO:0140359">
    <property type="term" value="F:ABC-type transporter activity"/>
    <property type="evidence" value="ECO:0007669"/>
    <property type="project" value="InterPro"/>
</dbReference>
<evidence type="ECO:0000313" key="13">
    <source>
        <dbReference type="Proteomes" id="UP001222027"/>
    </source>
</evidence>
<evidence type="ECO:0000256" key="10">
    <source>
        <dbReference type="SAM" id="Phobius"/>
    </source>
</evidence>
<dbReference type="PANTHER" id="PTHR48042">
    <property type="entry name" value="ABC TRANSPORTER G FAMILY MEMBER 11"/>
    <property type="match status" value="1"/>
</dbReference>
<feature type="transmembrane region" description="Helical" evidence="10">
    <location>
        <begin position="662"/>
        <end position="683"/>
    </location>
</feature>
<protein>
    <recommendedName>
        <fullName evidence="11">ABC transporter domain-containing protein</fullName>
    </recommendedName>
</protein>
<organism evidence="12 13">
    <name type="scientific">Ensete ventricosum</name>
    <name type="common">Abyssinian banana</name>
    <name type="synonym">Musa ensete</name>
    <dbReference type="NCBI Taxonomy" id="4639"/>
    <lineage>
        <taxon>Eukaryota</taxon>
        <taxon>Viridiplantae</taxon>
        <taxon>Streptophyta</taxon>
        <taxon>Embryophyta</taxon>
        <taxon>Tracheophyta</taxon>
        <taxon>Spermatophyta</taxon>
        <taxon>Magnoliopsida</taxon>
        <taxon>Liliopsida</taxon>
        <taxon>Zingiberales</taxon>
        <taxon>Musaceae</taxon>
        <taxon>Ensete</taxon>
    </lineage>
</organism>
<dbReference type="Proteomes" id="UP001222027">
    <property type="component" value="Unassembled WGS sequence"/>
</dbReference>
<evidence type="ECO:0000256" key="8">
    <source>
        <dbReference type="ARBA" id="ARBA00023136"/>
    </source>
</evidence>
<evidence type="ECO:0000256" key="4">
    <source>
        <dbReference type="ARBA" id="ARBA00022692"/>
    </source>
</evidence>
<dbReference type="InterPro" id="IPR003439">
    <property type="entry name" value="ABC_transporter-like_ATP-bd"/>
</dbReference>
<dbReference type="Pfam" id="PF19055">
    <property type="entry name" value="ABC2_membrane_7"/>
    <property type="match status" value="1"/>
</dbReference>
<evidence type="ECO:0000256" key="6">
    <source>
        <dbReference type="ARBA" id="ARBA00022840"/>
    </source>
</evidence>
<dbReference type="Pfam" id="PF00005">
    <property type="entry name" value="ABC_tran"/>
    <property type="match status" value="1"/>
</dbReference>
<comment type="similarity">
    <text evidence="2">Belongs to the ABC transporter superfamily. ABCG family. Eye pigment precursor importer (TC 3.A.1.204) subfamily.</text>
</comment>
<feature type="transmembrane region" description="Helical" evidence="10">
    <location>
        <begin position="506"/>
        <end position="533"/>
    </location>
</feature>
<evidence type="ECO:0000259" key="11">
    <source>
        <dbReference type="PROSITE" id="PS50893"/>
    </source>
</evidence>
<keyword evidence="3" id="KW-0813">Transport</keyword>
<dbReference type="InterPro" id="IPR017871">
    <property type="entry name" value="ABC_transporter-like_CS"/>
</dbReference>
<comment type="caution">
    <text evidence="12">The sequence shown here is derived from an EMBL/GenBank/DDBJ whole genome shotgun (WGS) entry which is preliminary data.</text>
</comment>
<dbReference type="InterPro" id="IPR052215">
    <property type="entry name" value="Plant_ABCG"/>
</dbReference>
<proteinExistence type="inferred from homology"/>
<dbReference type="PANTHER" id="PTHR48042:SF19">
    <property type="entry name" value="OS09G0472100 PROTEIN"/>
    <property type="match status" value="1"/>
</dbReference>
<dbReference type="GO" id="GO:0016887">
    <property type="term" value="F:ATP hydrolysis activity"/>
    <property type="evidence" value="ECO:0007669"/>
    <property type="project" value="InterPro"/>
</dbReference>
<evidence type="ECO:0000313" key="12">
    <source>
        <dbReference type="EMBL" id="KAJ8504518.1"/>
    </source>
</evidence>
<feature type="transmembrane region" description="Helical" evidence="10">
    <location>
        <begin position="545"/>
        <end position="566"/>
    </location>
</feature>
<dbReference type="EMBL" id="JAQQAF010000002">
    <property type="protein sequence ID" value="KAJ8504518.1"/>
    <property type="molecule type" value="Genomic_DNA"/>
</dbReference>
<dbReference type="InterPro" id="IPR043926">
    <property type="entry name" value="ABCG_dom"/>
</dbReference>
<dbReference type="FunFam" id="3.40.50.300:FF:001533">
    <property type="entry name" value="ABC transporter G family member 11"/>
    <property type="match status" value="1"/>
</dbReference>
<dbReference type="SMART" id="SM00382">
    <property type="entry name" value="AAA"/>
    <property type="match status" value="1"/>
</dbReference>
<accession>A0AAV8RMK5</accession>
<gene>
    <name evidence="12" type="ORF">OPV22_005404</name>
</gene>
<feature type="domain" description="ABC transporter" evidence="11">
    <location>
        <begin position="95"/>
        <end position="339"/>
    </location>
</feature>
<keyword evidence="13" id="KW-1185">Reference proteome</keyword>
<feature type="transmembrane region" description="Helical" evidence="10">
    <location>
        <begin position="432"/>
        <end position="453"/>
    </location>
</feature>
<feature type="region of interest" description="Disordered" evidence="9">
    <location>
        <begin position="1"/>
        <end position="87"/>
    </location>
</feature>
<keyword evidence="6" id="KW-0067">ATP-binding</keyword>
<dbReference type="InterPro" id="IPR027417">
    <property type="entry name" value="P-loop_NTPase"/>
</dbReference>
<dbReference type="Pfam" id="PF01061">
    <property type="entry name" value="ABC2_membrane"/>
    <property type="match status" value="1"/>
</dbReference>
<comment type="subcellular location">
    <subcellularLocation>
        <location evidence="1">Membrane</location>
        <topology evidence="1">Multi-pass membrane protein</topology>
    </subcellularLocation>
</comment>
<reference evidence="12 13" key="1">
    <citation type="submission" date="2022-12" db="EMBL/GenBank/DDBJ databases">
        <title>Chromosome-scale assembly of the Ensete ventricosum genome.</title>
        <authorList>
            <person name="Dussert Y."/>
            <person name="Stocks J."/>
            <person name="Wendawek A."/>
            <person name="Woldeyes F."/>
            <person name="Nichols R.A."/>
            <person name="Borrell J.S."/>
        </authorList>
    </citation>
    <scope>NUCLEOTIDE SEQUENCE [LARGE SCALE GENOMIC DNA]</scope>
    <source>
        <strain evidence="13">cv. Maze</strain>
        <tissue evidence="12">Seeds</tissue>
    </source>
</reference>
<dbReference type="PROSITE" id="PS50893">
    <property type="entry name" value="ABC_TRANSPORTER_2"/>
    <property type="match status" value="1"/>
</dbReference>
<feature type="transmembrane region" description="Helical" evidence="10">
    <location>
        <begin position="465"/>
        <end position="485"/>
    </location>
</feature>
<evidence type="ECO:0000256" key="9">
    <source>
        <dbReference type="SAM" id="MobiDB-lite"/>
    </source>
</evidence>
<dbReference type="GO" id="GO:0016020">
    <property type="term" value="C:membrane"/>
    <property type="evidence" value="ECO:0007669"/>
    <property type="project" value="UniProtKB-SubCell"/>
</dbReference>
<feature type="compositionally biased region" description="Gly residues" evidence="9">
    <location>
        <begin position="74"/>
        <end position="86"/>
    </location>
</feature>
<keyword evidence="8 10" id="KW-0472">Membrane</keyword>
<dbReference type="PROSITE" id="PS00211">
    <property type="entry name" value="ABC_TRANSPORTER_1"/>
    <property type="match status" value="1"/>
</dbReference>
<dbReference type="SUPFAM" id="SSF52540">
    <property type="entry name" value="P-loop containing nucleoside triphosphate hydrolases"/>
    <property type="match status" value="1"/>
</dbReference>
<dbReference type="GO" id="GO:0005524">
    <property type="term" value="F:ATP binding"/>
    <property type="evidence" value="ECO:0007669"/>
    <property type="project" value="UniProtKB-KW"/>
</dbReference>
<evidence type="ECO:0000256" key="2">
    <source>
        <dbReference type="ARBA" id="ARBA00005814"/>
    </source>
</evidence>
<dbReference type="InterPro" id="IPR003593">
    <property type="entry name" value="AAA+_ATPase"/>
</dbReference>